<dbReference type="RefSeq" id="WP_091758669.1">
    <property type="nucleotide sequence ID" value="NZ_FOHB01000004.1"/>
</dbReference>
<dbReference type="STRING" id="587636.SAMN05216199_2551"/>
<dbReference type="Gene3D" id="2.40.380.10">
    <property type="entry name" value="FomD-like"/>
    <property type="match status" value="1"/>
</dbReference>
<evidence type="ECO:0000313" key="2">
    <source>
        <dbReference type="EMBL" id="SES24871.1"/>
    </source>
</evidence>
<evidence type="ECO:0000259" key="1">
    <source>
        <dbReference type="Pfam" id="PF04167"/>
    </source>
</evidence>
<protein>
    <recommendedName>
        <fullName evidence="1">DUF402 domain-containing protein</fullName>
    </recommendedName>
</protein>
<keyword evidence="3" id="KW-1185">Reference proteome</keyword>
<dbReference type="Proteomes" id="UP000199019">
    <property type="component" value="Unassembled WGS sequence"/>
</dbReference>
<dbReference type="EMBL" id="FOHB01000004">
    <property type="protein sequence ID" value="SES24871.1"/>
    <property type="molecule type" value="Genomic_DNA"/>
</dbReference>
<reference evidence="3" key="1">
    <citation type="submission" date="2016-10" db="EMBL/GenBank/DDBJ databases">
        <authorList>
            <person name="Varghese N."/>
            <person name="Submissions S."/>
        </authorList>
    </citation>
    <scope>NUCLEOTIDE SEQUENCE [LARGE SCALE GENOMIC DNA]</scope>
    <source>
        <strain evidence="3">CGMCC 1.6963</strain>
    </source>
</reference>
<dbReference type="InterPro" id="IPR007295">
    <property type="entry name" value="DUF402"/>
</dbReference>
<sequence>MGETGAEAGVRLAPGDPLRVRFQKWGGGAHWSADVVWLGEDEHGWWAGWPHGTRWTRPGMEFSSHGRQVGLFPRERGFAATFYEPVPEYRYRLYVDVATTPTLSVSRTAGCELTAVDLDLDVIERFDGGIFVDDEDEFAEHQVIYGYPPEVVAAAEAERDRLLREVADEAAHFRESLAQRWRARLDALT</sequence>
<gene>
    <name evidence="2" type="ORF">SAMN05216199_2551</name>
</gene>
<organism evidence="2 3">
    <name type="scientific">Pedococcus cremeus</name>
    <dbReference type="NCBI Taxonomy" id="587636"/>
    <lineage>
        <taxon>Bacteria</taxon>
        <taxon>Bacillati</taxon>
        <taxon>Actinomycetota</taxon>
        <taxon>Actinomycetes</taxon>
        <taxon>Micrococcales</taxon>
        <taxon>Intrasporangiaceae</taxon>
        <taxon>Pedococcus</taxon>
    </lineage>
</organism>
<proteinExistence type="predicted"/>
<dbReference type="OrthoDB" id="3531052at2"/>
<evidence type="ECO:0000313" key="3">
    <source>
        <dbReference type="Proteomes" id="UP000199019"/>
    </source>
</evidence>
<dbReference type="Pfam" id="PF04167">
    <property type="entry name" value="DUF402"/>
    <property type="match status" value="1"/>
</dbReference>
<dbReference type="SUPFAM" id="SSF159234">
    <property type="entry name" value="FomD-like"/>
    <property type="match status" value="1"/>
</dbReference>
<accession>A0A1H9VTL3</accession>
<dbReference type="InterPro" id="IPR035930">
    <property type="entry name" value="FomD-like_sf"/>
</dbReference>
<feature type="domain" description="DUF402" evidence="1">
    <location>
        <begin position="53"/>
        <end position="168"/>
    </location>
</feature>
<dbReference type="AlphaFoldDB" id="A0A1H9VTL3"/>
<name>A0A1H9VTL3_9MICO</name>